<sequence length="638" mass="71562">MDFVFKILVIFTFFGFGQTDFCQYNFSASDLNRSAIVEIISFINGLTPGPYKPIDEDNVNFWLYTRTSVSGNRLNLHTPEISVKKTIVLIPGWLCNITNDFMPELKDAYLTRYDANVIIVDWSYYAAKTYGESYRYLPNIGKAVASFLMRLDNLGIFIHNIHLVGHSMGAQLSGLTGQSLISTYGKTLNRITGLDPAGPIYSAKFSNERLDETDAFFVDIIHSNGGLLGYPNRCGDVDFYPNCGTFQSGCDFSLSNSTFIDFIIHKIGCDHLRSVSYMIESINHKNFKSKKSIVSNELFCFGDSFDVSYMGEDSISMYNTDVCQYNFTSADVETIFIEELVSFSSEMIPGSYLPIVRRNIKFWLYTRNSTSGSELSSNLPTMPTKKTIVLVHGWLCNTSNGLMPKLKDEYLTRYDANIIMVDWSYYSKESYGKAFRYAPSIGETIANFLITIDASPGISIESIHVVGFCIGAQISGFTGQSLIDKYNKTLNRITGLDPAGPLYSIKPSKERLDETDATFVDIIHTNANYLGYTQRCGDVDFYPNCGSFQNGCEFDVINITFAEFIVKKIGCDHLRSVDYMIESVNQNNFKSKKSTFLTSLFCVGDNTDVSNMGEDSILKYDNAKYILFTNPSAPYASG</sequence>
<keyword evidence="8" id="KW-1185">Reference proteome</keyword>
<dbReference type="Gene3D" id="3.40.50.1820">
    <property type="entry name" value="alpha/beta hydrolase"/>
    <property type="match status" value="2"/>
</dbReference>
<keyword evidence="3" id="KW-0964">Secreted</keyword>
<protein>
    <recommendedName>
        <fullName evidence="6">Lipase domain-containing protein</fullName>
    </recommendedName>
</protein>
<feature type="domain" description="Lipase" evidence="6">
    <location>
        <begin position="83"/>
        <end position="310"/>
    </location>
</feature>
<dbReference type="GO" id="GO:0016042">
    <property type="term" value="P:lipid catabolic process"/>
    <property type="evidence" value="ECO:0007669"/>
    <property type="project" value="TreeGrafter"/>
</dbReference>
<evidence type="ECO:0000256" key="4">
    <source>
        <dbReference type="RuleBase" id="RU004262"/>
    </source>
</evidence>
<feature type="chain" id="PRO_5042940885" description="Lipase domain-containing protein" evidence="5">
    <location>
        <begin position="20"/>
        <end position="638"/>
    </location>
</feature>
<dbReference type="EMBL" id="JARPUR010000001">
    <property type="protein sequence ID" value="KAK4887863.1"/>
    <property type="molecule type" value="Genomic_DNA"/>
</dbReference>
<reference evidence="8" key="1">
    <citation type="submission" date="2023-01" db="EMBL/GenBank/DDBJ databases">
        <title>Key to firefly adult light organ development and bioluminescence: homeobox transcription factors regulate luciferase expression and transportation to peroxisome.</title>
        <authorList>
            <person name="Fu X."/>
        </authorList>
    </citation>
    <scope>NUCLEOTIDE SEQUENCE [LARGE SCALE GENOMIC DNA]</scope>
</reference>
<gene>
    <name evidence="7" type="ORF">RN001_004134</name>
</gene>
<comment type="similarity">
    <text evidence="2 4">Belongs to the AB hydrolase superfamily. Lipase family.</text>
</comment>
<evidence type="ECO:0000313" key="7">
    <source>
        <dbReference type="EMBL" id="KAK4887863.1"/>
    </source>
</evidence>
<dbReference type="SUPFAM" id="SSF53474">
    <property type="entry name" value="alpha/beta-Hydrolases"/>
    <property type="match status" value="2"/>
</dbReference>
<dbReference type="GO" id="GO:0017171">
    <property type="term" value="F:serine hydrolase activity"/>
    <property type="evidence" value="ECO:0007669"/>
    <property type="project" value="TreeGrafter"/>
</dbReference>
<evidence type="ECO:0000256" key="3">
    <source>
        <dbReference type="ARBA" id="ARBA00022525"/>
    </source>
</evidence>
<accession>A0AAN7SRU0</accession>
<dbReference type="InterPro" id="IPR013818">
    <property type="entry name" value="Lipase"/>
</dbReference>
<dbReference type="GO" id="GO:0005615">
    <property type="term" value="C:extracellular space"/>
    <property type="evidence" value="ECO:0007669"/>
    <property type="project" value="TreeGrafter"/>
</dbReference>
<dbReference type="InterPro" id="IPR000734">
    <property type="entry name" value="TAG_lipase"/>
</dbReference>
<dbReference type="PANTHER" id="PTHR11610:SF173">
    <property type="entry name" value="LIPASE DOMAIN-CONTAINING PROTEIN-RELATED"/>
    <property type="match status" value="1"/>
</dbReference>
<dbReference type="AlphaFoldDB" id="A0AAN7SRU0"/>
<dbReference type="GO" id="GO:0016298">
    <property type="term" value="F:lipase activity"/>
    <property type="evidence" value="ECO:0007669"/>
    <property type="project" value="InterPro"/>
</dbReference>
<evidence type="ECO:0000259" key="6">
    <source>
        <dbReference type="Pfam" id="PF00151"/>
    </source>
</evidence>
<evidence type="ECO:0000256" key="1">
    <source>
        <dbReference type="ARBA" id="ARBA00004613"/>
    </source>
</evidence>
<evidence type="ECO:0000313" key="8">
    <source>
        <dbReference type="Proteomes" id="UP001353858"/>
    </source>
</evidence>
<comment type="caution">
    <text evidence="7">The sequence shown here is derived from an EMBL/GenBank/DDBJ whole genome shotgun (WGS) entry which is preliminary data.</text>
</comment>
<feature type="signal peptide" evidence="5">
    <location>
        <begin position="1"/>
        <end position="19"/>
    </location>
</feature>
<keyword evidence="5" id="KW-0732">Signal</keyword>
<dbReference type="InterPro" id="IPR029058">
    <property type="entry name" value="AB_hydrolase_fold"/>
</dbReference>
<organism evidence="7 8">
    <name type="scientific">Aquatica leii</name>
    <dbReference type="NCBI Taxonomy" id="1421715"/>
    <lineage>
        <taxon>Eukaryota</taxon>
        <taxon>Metazoa</taxon>
        <taxon>Ecdysozoa</taxon>
        <taxon>Arthropoda</taxon>
        <taxon>Hexapoda</taxon>
        <taxon>Insecta</taxon>
        <taxon>Pterygota</taxon>
        <taxon>Neoptera</taxon>
        <taxon>Endopterygota</taxon>
        <taxon>Coleoptera</taxon>
        <taxon>Polyphaga</taxon>
        <taxon>Elateriformia</taxon>
        <taxon>Elateroidea</taxon>
        <taxon>Lampyridae</taxon>
        <taxon>Luciolinae</taxon>
        <taxon>Aquatica</taxon>
    </lineage>
</organism>
<dbReference type="Pfam" id="PF00151">
    <property type="entry name" value="Lipase"/>
    <property type="match status" value="2"/>
</dbReference>
<evidence type="ECO:0000256" key="5">
    <source>
        <dbReference type="SAM" id="SignalP"/>
    </source>
</evidence>
<evidence type="ECO:0000256" key="2">
    <source>
        <dbReference type="ARBA" id="ARBA00010701"/>
    </source>
</evidence>
<dbReference type="Proteomes" id="UP001353858">
    <property type="component" value="Unassembled WGS sequence"/>
</dbReference>
<dbReference type="PRINTS" id="PR00821">
    <property type="entry name" value="TAGLIPASE"/>
</dbReference>
<proteinExistence type="inferred from homology"/>
<name>A0AAN7SRU0_9COLE</name>
<feature type="domain" description="Lipase" evidence="6">
    <location>
        <begin position="382"/>
        <end position="614"/>
    </location>
</feature>
<comment type="subcellular location">
    <subcellularLocation>
        <location evidence="1">Secreted</location>
    </subcellularLocation>
</comment>
<dbReference type="PANTHER" id="PTHR11610">
    <property type="entry name" value="LIPASE"/>
    <property type="match status" value="1"/>
</dbReference>